<feature type="compositionally biased region" description="Polar residues" evidence="1">
    <location>
        <begin position="1"/>
        <end position="17"/>
    </location>
</feature>
<reference evidence="2 3" key="1">
    <citation type="submission" date="2016-10" db="EMBL/GenBank/DDBJ databases">
        <title>Genome sequence of Streptomyces gilvigriseus MUSC 26.</title>
        <authorList>
            <person name="Lee L.-H."/>
            <person name="Ser H.-L."/>
        </authorList>
    </citation>
    <scope>NUCLEOTIDE SEQUENCE [LARGE SCALE GENOMIC DNA]</scope>
    <source>
        <strain evidence="2 3">MUSC 26</strain>
    </source>
</reference>
<dbReference type="InterPro" id="IPR029063">
    <property type="entry name" value="SAM-dependent_MTases_sf"/>
</dbReference>
<dbReference type="STRING" id="1428644.BIV57_14810"/>
<organism evidence="2 3">
    <name type="scientific">Mangrovactinospora gilvigrisea</name>
    <dbReference type="NCBI Taxonomy" id="1428644"/>
    <lineage>
        <taxon>Bacteria</taxon>
        <taxon>Bacillati</taxon>
        <taxon>Actinomycetota</taxon>
        <taxon>Actinomycetes</taxon>
        <taxon>Kitasatosporales</taxon>
        <taxon>Streptomycetaceae</taxon>
        <taxon>Mangrovactinospora</taxon>
    </lineage>
</organism>
<dbReference type="Proteomes" id="UP000243342">
    <property type="component" value="Unassembled WGS sequence"/>
</dbReference>
<feature type="region of interest" description="Disordered" evidence="1">
    <location>
        <begin position="1"/>
        <end position="41"/>
    </location>
</feature>
<dbReference type="AlphaFoldDB" id="A0A1J7C596"/>
<accession>A0A1J7C596</accession>
<evidence type="ECO:0000313" key="3">
    <source>
        <dbReference type="Proteomes" id="UP000243342"/>
    </source>
</evidence>
<evidence type="ECO:0000313" key="2">
    <source>
        <dbReference type="EMBL" id="OIV36724.1"/>
    </source>
</evidence>
<dbReference type="Gene3D" id="3.40.50.150">
    <property type="entry name" value="Vaccinia Virus protein VP39"/>
    <property type="match status" value="1"/>
</dbReference>
<dbReference type="RefSeq" id="WP_071657329.1">
    <property type="nucleotide sequence ID" value="NZ_MLCF01000080.1"/>
</dbReference>
<evidence type="ECO:0008006" key="4">
    <source>
        <dbReference type="Google" id="ProtNLM"/>
    </source>
</evidence>
<comment type="caution">
    <text evidence="2">The sequence shown here is derived from an EMBL/GenBank/DDBJ whole genome shotgun (WGS) entry which is preliminary data.</text>
</comment>
<evidence type="ECO:0000256" key="1">
    <source>
        <dbReference type="SAM" id="MobiDB-lite"/>
    </source>
</evidence>
<protein>
    <recommendedName>
        <fullName evidence="4">SAM-dependent methyltransferase</fullName>
    </recommendedName>
</protein>
<sequence length="322" mass="33651">MGPASTLSAPWQHSAHTASAPSAQPAGSANALPPEPGSASRVRDWAEIQERMLAPLVEAVYGRLDVGPGTRLLGLGCGSGLALLMAASRGASVQGHDDDGARLELARQRLRSVGRGHAVADAPPGTPPGGLADTCADCDEASPAAARGRWGLRPAAVRPGEHDVVTLFELYRAEQPGVLVARARRHARRGGQVVLTGWGPRERCETGAVLELSERLARTGGEGDGDSSRAFRLSAPGALERLALTAGLRPEGGGRINCPFAYPDMESAVRGLRSTGLFDPAARRVGDGPVAKEIEESLHGYARPDGTVRMSNVFRYVIARSA</sequence>
<dbReference type="SUPFAM" id="SSF53335">
    <property type="entry name" value="S-adenosyl-L-methionine-dependent methyltransferases"/>
    <property type="match status" value="1"/>
</dbReference>
<name>A0A1J7C596_9ACTN</name>
<gene>
    <name evidence="2" type="ORF">BIV57_14810</name>
</gene>
<proteinExistence type="predicted"/>
<dbReference type="EMBL" id="MLCF01000080">
    <property type="protein sequence ID" value="OIV36724.1"/>
    <property type="molecule type" value="Genomic_DNA"/>
</dbReference>
<keyword evidence="3" id="KW-1185">Reference proteome</keyword>
<feature type="compositionally biased region" description="Low complexity" evidence="1">
    <location>
        <begin position="18"/>
        <end position="31"/>
    </location>
</feature>